<gene>
    <name evidence="7" type="primary">rplC</name>
    <name evidence="11" type="ordered locus">Desru_0298</name>
</gene>
<comment type="subunit">
    <text evidence="7 9">Part of the 50S ribosomal subunit. Forms a cluster with proteins L14 and L19.</text>
</comment>
<dbReference type="InterPro" id="IPR019927">
    <property type="entry name" value="Ribosomal_uL3_bac/org-type"/>
</dbReference>
<evidence type="ECO:0000256" key="7">
    <source>
        <dbReference type="HAMAP-Rule" id="MF_01325"/>
    </source>
</evidence>
<keyword evidence="3 7" id="KW-0694">RNA-binding</keyword>
<dbReference type="STRING" id="696281.Desru_0298"/>
<evidence type="ECO:0000256" key="3">
    <source>
        <dbReference type="ARBA" id="ARBA00022884"/>
    </source>
</evidence>
<protein>
    <recommendedName>
        <fullName evidence="6 7">Large ribosomal subunit protein uL3</fullName>
    </recommendedName>
</protein>
<dbReference type="FunFam" id="3.30.160.810:FF:000001">
    <property type="entry name" value="50S ribosomal protein L3"/>
    <property type="match status" value="1"/>
</dbReference>
<accession>F6DPC2</accession>
<dbReference type="GO" id="GO:0003735">
    <property type="term" value="F:structural constituent of ribosome"/>
    <property type="evidence" value="ECO:0007669"/>
    <property type="project" value="UniProtKB-UniRule"/>
</dbReference>
<dbReference type="HAMAP" id="MF_01325_B">
    <property type="entry name" value="Ribosomal_uL3_B"/>
    <property type="match status" value="1"/>
</dbReference>
<evidence type="ECO:0000256" key="2">
    <source>
        <dbReference type="ARBA" id="ARBA00022730"/>
    </source>
</evidence>
<dbReference type="EMBL" id="CP002780">
    <property type="protein sequence ID" value="AEG58595.1"/>
    <property type="molecule type" value="Genomic_DNA"/>
</dbReference>
<keyword evidence="2 7" id="KW-0699">rRNA-binding</keyword>
<evidence type="ECO:0000256" key="1">
    <source>
        <dbReference type="ARBA" id="ARBA00006540"/>
    </source>
</evidence>
<dbReference type="eggNOG" id="COG0087">
    <property type="taxonomic scope" value="Bacteria"/>
</dbReference>
<evidence type="ECO:0000256" key="4">
    <source>
        <dbReference type="ARBA" id="ARBA00022980"/>
    </source>
</evidence>
<dbReference type="Gene3D" id="3.30.160.810">
    <property type="match status" value="1"/>
</dbReference>
<dbReference type="PANTHER" id="PTHR11229:SF16">
    <property type="entry name" value="LARGE RIBOSOMAL SUBUNIT PROTEIN UL3C"/>
    <property type="match status" value="1"/>
</dbReference>
<organism evidence="11 12">
    <name type="scientific">Desulforamulus ruminis (strain ATCC 23193 / DSM 2154 / NCIMB 8452 / DL)</name>
    <name type="common">Desulfotomaculum ruminis</name>
    <dbReference type="NCBI Taxonomy" id="696281"/>
    <lineage>
        <taxon>Bacteria</taxon>
        <taxon>Bacillati</taxon>
        <taxon>Bacillota</taxon>
        <taxon>Clostridia</taxon>
        <taxon>Eubacteriales</taxon>
        <taxon>Peptococcaceae</taxon>
        <taxon>Desulforamulus</taxon>
    </lineage>
</organism>
<dbReference type="RefSeq" id="WP_013840371.1">
    <property type="nucleotide sequence ID" value="NC_015589.1"/>
</dbReference>
<dbReference type="InterPro" id="IPR000597">
    <property type="entry name" value="Ribosomal_uL3"/>
</dbReference>
<dbReference type="FunFam" id="2.40.30.10:FF:000004">
    <property type="entry name" value="50S ribosomal protein L3"/>
    <property type="match status" value="1"/>
</dbReference>
<dbReference type="GO" id="GO:0019843">
    <property type="term" value="F:rRNA binding"/>
    <property type="evidence" value="ECO:0007669"/>
    <property type="project" value="UniProtKB-UniRule"/>
</dbReference>
<comment type="similarity">
    <text evidence="1 7 8">Belongs to the universal ribosomal protein uL3 family.</text>
</comment>
<dbReference type="KEGG" id="dru:Desru_0298"/>
<comment type="function">
    <text evidence="7 9">One of the primary rRNA binding proteins, it binds directly near the 3'-end of the 23S rRNA, where it nucleates assembly of the 50S subunit.</text>
</comment>
<feature type="region of interest" description="Disordered" evidence="10">
    <location>
        <begin position="121"/>
        <end position="152"/>
    </location>
</feature>
<reference evidence="12" key="1">
    <citation type="submission" date="2011-05" db="EMBL/GenBank/DDBJ databases">
        <title>Complete sequence of Desulfotomaculum ruminis DSM 2154.</title>
        <authorList>
            <person name="Lucas S."/>
            <person name="Copeland A."/>
            <person name="Lapidus A."/>
            <person name="Cheng J.-F."/>
            <person name="Goodwin L."/>
            <person name="Pitluck S."/>
            <person name="Lu M."/>
            <person name="Detter J.C."/>
            <person name="Han C."/>
            <person name="Tapia R."/>
            <person name="Land M."/>
            <person name="Hauser L."/>
            <person name="Kyrpides N."/>
            <person name="Ivanova N."/>
            <person name="Mikhailova N."/>
            <person name="Pagani I."/>
            <person name="Stams A.J.M."/>
            <person name="Plugge C.M."/>
            <person name="Muyzer G."/>
            <person name="Kuever J."/>
            <person name="Parshina S.N."/>
            <person name="Ivanova A.E."/>
            <person name="Nazina T.N."/>
            <person name="Brambilla E."/>
            <person name="Spring S."/>
            <person name="Klenk H.-P."/>
            <person name="Woyke T."/>
        </authorList>
    </citation>
    <scope>NUCLEOTIDE SEQUENCE [LARGE SCALE GENOMIC DNA]</scope>
    <source>
        <strain evidence="12">ATCC 23193 / DSM 2154 / NCIB 8452 / DL</strain>
    </source>
</reference>
<keyword evidence="4 7" id="KW-0689">Ribosomal protein</keyword>
<dbReference type="PROSITE" id="PS00474">
    <property type="entry name" value="RIBOSOMAL_L3"/>
    <property type="match status" value="1"/>
</dbReference>
<evidence type="ECO:0000256" key="10">
    <source>
        <dbReference type="SAM" id="MobiDB-lite"/>
    </source>
</evidence>
<dbReference type="GO" id="GO:0006412">
    <property type="term" value="P:translation"/>
    <property type="evidence" value="ECO:0007669"/>
    <property type="project" value="UniProtKB-UniRule"/>
</dbReference>
<dbReference type="PANTHER" id="PTHR11229">
    <property type="entry name" value="50S RIBOSOMAL PROTEIN L3"/>
    <property type="match status" value="1"/>
</dbReference>
<dbReference type="Proteomes" id="UP000009234">
    <property type="component" value="Chromosome"/>
</dbReference>
<evidence type="ECO:0000313" key="12">
    <source>
        <dbReference type="Proteomes" id="UP000009234"/>
    </source>
</evidence>
<dbReference type="SUPFAM" id="SSF50447">
    <property type="entry name" value="Translation proteins"/>
    <property type="match status" value="1"/>
</dbReference>
<dbReference type="Gene3D" id="2.40.30.10">
    <property type="entry name" value="Translation factors"/>
    <property type="match status" value="1"/>
</dbReference>
<evidence type="ECO:0000256" key="5">
    <source>
        <dbReference type="ARBA" id="ARBA00023274"/>
    </source>
</evidence>
<dbReference type="HOGENOM" id="CLU_044142_4_1_9"/>
<dbReference type="Pfam" id="PF00297">
    <property type="entry name" value="Ribosomal_L3"/>
    <property type="match status" value="1"/>
</dbReference>
<dbReference type="InterPro" id="IPR009000">
    <property type="entry name" value="Transl_B-barrel_sf"/>
</dbReference>
<dbReference type="GO" id="GO:0022625">
    <property type="term" value="C:cytosolic large ribosomal subunit"/>
    <property type="evidence" value="ECO:0007669"/>
    <property type="project" value="TreeGrafter"/>
</dbReference>
<evidence type="ECO:0000256" key="9">
    <source>
        <dbReference type="RuleBase" id="RU003906"/>
    </source>
</evidence>
<keyword evidence="12" id="KW-1185">Reference proteome</keyword>
<sequence length="209" mass="22488">MPKGILGKKVGMTQIFTDRGVAIPVTVVEAGPCVVVQKKTVDNDGYNAIQMGFGVKRENLINKPVKGHLAKAGVRPVRFLRELKIEDPENFQLGQEIKADIFGEGEKVDVVGTSKGKGFAGGIKRHNFHRGPMAHGSKYHRRPGSSAAKGPARTFKGRKLPGHMGFARVTVQNLEVVKVDAERNLLAIKGAVPGPRGGLLLVKNSVKAK</sequence>
<keyword evidence="5 7" id="KW-0687">Ribonucleoprotein</keyword>
<reference evidence="11 12" key="2">
    <citation type="journal article" date="2012" name="Stand. Genomic Sci.">
        <title>Complete genome sequence of the sulfate-reducing firmicute Desulfotomaculum ruminis type strain (DL(T)).</title>
        <authorList>
            <person name="Spring S."/>
            <person name="Visser M."/>
            <person name="Lu M."/>
            <person name="Copeland A."/>
            <person name="Lapidus A."/>
            <person name="Lucas S."/>
            <person name="Cheng J.F."/>
            <person name="Han C."/>
            <person name="Tapia R."/>
            <person name="Goodwin L.A."/>
            <person name="Pitluck S."/>
            <person name="Ivanova N."/>
            <person name="Land M."/>
            <person name="Hauser L."/>
            <person name="Larimer F."/>
            <person name="Rohde M."/>
            <person name="Goker M."/>
            <person name="Detter J.C."/>
            <person name="Kyrpides N.C."/>
            <person name="Woyke T."/>
            <person name="Schaap P.J."/>
            <person name="Plugge C.M."/>
            <person name="Muyzer G."/>
            <person name="Kuever J."/>
            <person name="Pereira I.A."/>
            <person name="Parshina S.N."/>
            <person name="Bernier-Latmani R."/>
            <person name="Stams A.J."/>
            <person name="Klenk H.P."/>
        </authorList>
    </citation>
    <scope>NUCLEOTIDE SEQUENCE [LARGE SCALE GENOMIC DNA]</scope>
    <source>
        <strain evidence="12">ATCC 23193 / DSM 2154 / NCIB 8452 / DL</strain>
    </source>
</reference>
<evidence type="ECO:0000256" key="6">
    <source>
        <dbReference type="ARBA" id="ARBA00035243"/>
    </source>
</evidence>
<proteinExistence type="inferred from homology"/>
<evidence type="ECO:0000313" key="11">
    <source>
        <dbReference type="EMBL" id="AEG58595.1"/>
    </source>
</evidence>
<evidence type="ECO:0000256" key="8">
    <source>
        <dbReference type="RuleBase" id="RU003905"/>
    </source>
</evidence>
<dbReference type="OrthoDB" id="9806135at2"/>
<dbReference type="AlphaFoldDB" id="F6DPC2"/>
<dbReference type="InterPro" id="IPR019926">
    <property type="entry name" value="Ribosomal_uL3_CS"/>
</dbReference>
<name>F6DPC2_DESRL</name>
<dbReference type="NCBIfam" id="TIGR03625">
    <property type="entry name" value="L3_bact"/>
    <property type="match status" value="1"/>
</dbReference>